<dbReference type="RefSeq" id="WP_014148640.1">
    <property type="nucleotide sequence ID" value="NC_016112.1"/>
</dbReference>
<evidence type="ECO:0000313" key="3">
    <source>
        <dbReference type="Proteomes" id="UP000008315"/>
    </source>
</evidence>
<reference evidence="3" key="1">
    <citation type="journal article" date="2012" name="J. Bacteriol.">
        <title>Genome sequence of the haloalkaliphilic methanotrophic bacterium Methylomicrobium alcaliphilum 20Z.</title>
        <authorList>
            <person name="Vuilleumier S."/>
            <person name="Khmelenina V.N."/>
            <person name="Bringel F."/>
            <person name="Reshetnikov A.S."/>
            <person name="Lajus A."/>
            <person name="Mangenot S."/>
            <person name="Rouy Z."/>
            <person name="Op den Camp H.J."/>
            <person name="Jetten M.S."/>
            <person name="Dispirito A.A."/>
            <person name="Dunfield P."/>
            <person name="Klotz M.G."/>
            <person name="Semrau J.D."/>
            <person name="Stein L.Y."/>
            <person name="Barbe V."/>
            <person name="Medigue C."/>
            <person name="Trotsenko Y.A."/>
            <person name="Kalyuzhnaya M.G."/>
        </authorList>
    </citation>
    <scope>NUCLEOTIDE SEQUENCE [LARGE SCALE GENOMIC DNA]</scope>
    <source>
        <strain evidence="3">DSM 19304 / NCIMB 14124 / VKM B-2133 / 20Z</strain>
    </source>
</reference>
<gene>
    <name evidence="2" type="ordered locus">MEALZ_2166</name>
</gene>
<dbReference type="Proteomes" id="UP000008315">
    <property type="component" value="Chromosome"/>
</dbReference>
<dbReference type="EMBL" id="FO082060">
    <property type="protein sequence ID" value="CCE23852.1"/>
    <property type="molecule type" value="Genomic_DNA"/>
</dbReference>
<organism evidence="2 3">
    <name type="scientific">Methylotuvimicrobium alcaliphilum (strain DSM 19304 / NCIMB 14124 / VKM B-2133 / 20Z)</name>
    <name type="common">Methylomicrobium alcaliphilum</name>
    <dbReference type="NCBI Taxonomy" id="1091494"/>
    <lineage>
        <taxon>Bacteria</taxon>
        <taxon>Pseudomonadati</taxon>
        <taxon>Pseudomonadota</taxon>
        <taxon>Gammaproteobacteria</taxon>
        <taxon>Methylococcales</taxon>
        <taxon>Methylococcaceae</taxon>
        <taxon>Methylotuvimicrobium</taxon>
    </lineage>
</organism>
<proteinExistence type="predicted"/>
<dbReference type="AlphaFoldDB" id="G4ST99"/>
<dbReference type="KEGG" id="mah:MEALZ_2166"/>
<evidence type="ECO:0000256" key="1">
    <source>
        <dbReference type="SAM" id="Coils"/>
    </source>
</evidence>
<dbReference type="HOGENOM" id="CLU_2826131_0_0_6"/>
<keyword evidence="3" id="KW-1185">Reference proteome</keyword>
<name>G4ST99_META2</name>
<protein>
    <submittedName>
        <fullName evidence="2">Uncharacterized protein</fullName>
    </submittedName>
</protein>
<sequence length="82" mass="9773">MLQMSKLLNSRDEWKNKATERAAELRELRKTQKRHLKKIAELKRNNCQLEQLVEAKKHYLRASVNPSNPGYCCCTREYFNGY</sequence>
<evidence type="ECO:0000313" key="2">
    <source>
        <dbReference type="EMBL" id="CCE23852.1"/>
    </source>
</evidence>
<accession>G4ST99</accession>
<feature type="coiled-coil region" evidence="1">
    <location>
        <begin position="11"/>
        <end position="45"/>
    </location>
</feature>
<keyword evidence="1" id="KW-0175">Coiled coil</keyword>